<evidence type="ECO:0000313" key="3">
    <source>
        <dbReference type="EMBL" id="MBM7644998.1"/>
    </source>
</evidence>
<sequence length="184" mass="21331">MKFKSKKSAVNFIIIWSIAIILLLFSFIAIKENVNTSFHFVWEHFILLILSLVLMISGILMISVWFNTYYIIQDDCLVISFIPFRKKYIQFKQVESVVKGFTALAGPALSSDRLTITEKGGNLTVISPDDQSKFIQQLKNKCPKAYFDVLYEDTPFLVCQVVVKILATFFYVFLYSFLLFFKKL</sequence>
<dbReference type="Proteomes" id="UP000808914">
    <property type="component" value="Unassembled WGS sequence"/>
</dbReference>
<name>A0ABS2PY71_9BACL</name>
<organism evidence="3 4">
    <name type="scientific">Scopulibacillus daqui</name>
    <dbReference type="NCBI Taxonomy" id="1469162"/>
    <lineage>
        <taxon>Bacteria</taxon>
        <taxon>Bacillati</taxon>
        <taxon>Bacillota</taxon>
        <taxon>Bacilli</taxon>
        <taxon>Bacillales</taxon>
        <taxon>Sporolactobacillaceae</taxon>
        <taxon>Scopulibacillus</taxon>
    </lineage>
</organism>
<dbReference type="InterPro" id="IPR009589">
    <property type="entry name" value="PH_YyaB-like"/>
</dbReference>
<keyword evidence="1" id="KW-0812">Transmembrane</keyword>
<keyword evidence="4" id="KW-1185">Reference proteome</keyword>
<feature type="transmembrane region" description="Helical" evidence="1">
    <location>
        <begin position="161"/>
        <end position="181"/>
    </location>
</feature>
<accession>A0ABS2PY71</accession>
<keyword evidence="1" id="KW-0472">Membrane</keyword>
<feature type="domain" description="Uncharacterized protein YyaB-like PH" evidence="2">
    <location>
        <begin position="68"/>
        <end position="142"/>
    </location>
</feature>
<dbReference type="RefSeq" id="WP_205002942.1">
    <property type="nucleotide sequence ID" value="NZ_JAFBER010000005.1"/>
</dbReference>
<feature type="transmembrane region" description="Helical" evidence="1">
    <location>
        <begin position="45"/>
        <end position="66"/>
    </location>
</feature>
<protein>
    <submittedName>
        <fullName evidence="3">Integral membrane protein</fullName>
    </submittedName>
</protein>
<keyword evidence="1" id="KW-1133">Transmembrane helix</keyword>
<evidence type="ECO:0000313" key="4">
    <source>
        <dbReference type="Proteomes" id="UP000808914"/>
    </source>
</evidence>
<gene>
    <name evidence="3" type="ORF">JOD45_001207</name>
</gene>
<comment type="caution">
    <text evidence="3">The sequence shown here is derived from an EMBL/GenBank/DDBJ whole genome shotgun (WGS) entry which is preliminary data.</text>
</comment>
<dbReference type="Pfam" id="PF06713">
    <property type="entry name" value="bPH_4"/>
    <property type="match status" value="1"/>
</dbReference>
<reference evidence="3 4" key="1">
    <citation type="submission" date="2021-01" db="EMBL/GenBank/DDBJ databases">
        <title>Genomic Encyclopedia of Type Strains, Phase IV (KMG-IV): sequencing the most valuable type-strain genomes for metagenomic binning, comparative biology and taxonomic classification.</title>
        <authorList>
            <person name="Goeker M."/>
        </authorList>
    </citation>
    <scope>NUCLEOTIDE SEQUENCE [LARGE SCALE GENOMIC DNA]</scope>
    <source>
        <strain evidence="3 4">DSM 28236</strain>
    </source>
</reference>
<dbReference type="EMBL" id="JAFBER010000005">
    <property type="protein sequence ID" value="MBM7644998.1"/>
    <property type="molecule type" value="Genomic_DNA"/>
</dbReference>
<evidence type="ECO:0000259" key="2">
    <source>
        <dbReference type="Pfam" id="PF06713"/>
    </source>
</evidence>
<proteinExistence type="predicted"/>
<evidence type="ECO:0000256" key="1">
    <source>
        <dbReference type="SAM" id="Phobius"/>
    </source>
</evidence>
<feature type="transmembrane region" description="Helical" evidence="1">
    <location>
        <begin position="12"/>
        <end position="30"/>
    </location>
</feature>